<sequence>MANDHSADIVVVGTGVVGCLIAQQAVDAGLSVLMLEAGPRVDRWRIVENFRNLPPSLRLFHWNAPYPPKPWAPHLETRTASEQEQYLQLEGPNARAYLQGYVRYAGGATWHWAGICWRLTPEDMRLRSLYGVGRDWPFGHEIIEPYYTRAEYAIGVSGPSDPMLQWPTNGKRSKPYPMGPIPFGPGEHRFTEAAAKLGMINLPAPQARNSGVSYDGRPACCGNNNCFPVCPIAAKYDAATALPKIEAKGGKILANAVVYRIETDEKNSIQAVHFFDPDKRSHRVTGRLFVIACNGIETPKLLLLSKDERNPNGVANSSDQVGRNMMDQPKLTAELELQEPLWTGVGPVQSSSILNTTQGDFRGRHAGAMFRMENFARSPLGAAAALKKGLVGKALDAEIRRLSACTARLTVEHEILPSANNRLTLSSQKDWLGINKPNIHYDVGDYVRRSAEEYTVPRLRRLAAELGATKFQLSPEFLNSDHIMGGCIMGTEPATVVVDTDCRAHDHPNLFLPGGGAMPSATASNSTLTMTALALKAADAIVNQLKHG</sequence>
<dbReference type="SUPFAM" id="SSF51905">
    <property type="entry name" value="FAD/NAD(P)-binding domain"/>
    <property type="match status" value="1"/>
</dbReference>
<dbReference type="InterPro" id="IPR007867">
    <property type="entry name" value="GMC_OxRtase_C"/>
</dbReference>
<evidence type="ECO:0000256" key="1">
    <source>
        <dbReference type="ARBA" id="ARBA00001974"/>
    </source>
</evidence>
<keyword evidence="9" id="KW-1185">Reference proteome</keyword>
<comment type="similarity">
    <text evidence="2">Belongs to the GMC oxidoreductase family.</text>
</comment>
<evidence type="ECO:0000256" key="2">
    <source>
        <dbReference type="ARBA" id="ARBA00010790"/>
    </source>
</evidence>
<evidence type="ECO:0000259" key="6">
    <source>
        <dbReference type="Pfam" id="PF00732"/>
    </source>
</evidence>
<dbReference type="OrthoDB" id="9798604at2"/>
<evidence type="ECO:0000256" key="3">
    <source>
        <dbReference type="ARBA" id="ARBA00022630"/>
    </source>
</evidence>
<dbReference type="PANTHER" id="PTHR42784">
    <property type="entry name" value="PYRANOSE 2-OXIDASE"/>
    <property type="match status" value="1"/>
</dbReference>
<reference evidence="8 9" key="1">
    <citation type="submission" date="2019-03" db="EMBL/GenBank/DDBJ databases">
        <title>Bradyrhizobium diversity isolated from nodules of Chamaecrista fasciculata.</title>
        <authorList>
            <person name="Klepa M.S."/>
            <person name="Urquiaga M.O."/>
            <person name="Hungria M."/>
            <person name="Delamuta J.R."/>
        </authorList>
    </citation>
    <scope>NUCLEOTIDE SEQUENCE [LARGE SCALE GENOMIC DNA]</scope>
    <source>
        <strain evidence="8 9">CNPSo 3448</strain>
    </source>
</reference>
<proteinExistence type="inferred from homology"/>
<dbReference type="InterPro" id="IPR000172">
    <property type="entry name" value="GMC_OxRdtase_N"/>
</dbReference>
<evidence type="ECO:0000256" key="5">
    <source>
        <dbReference type="ARBA" id="ARBA00023002"/>
    </source>
</evidence>
<keyword evidence="3" id="KW-0285">Flavoprotein</keyword>
<feature type="domain" description="Glucose-methanol-choline oxidoreductase N-terminal" evidence="6">
    <location>
        <begin position="188"/>
        <end position="329"/>
    </location>
</feature>
<dbReference type="InterPro" id="IPR036188">
    <property type="entry name" value="FAD/NAD-bd_sf"/>
</dbReference>
<dbReference type="GO" id="GO:0050660">
    <property type="term" value="F:flavin adenine dinucleotide binding"/>
    <property type="evidence" value="ECO:0007669"/>
    <property type="project" value="InterPro"/>
</dbReference>
<dbReference type="Gene3D" id="3.50.50.60">
    <property type="entry name" value="FAD/NAD(P)-binding domain"/>
    <property type="match status" value="2"/>
</dbReference>
<keyword evidence="5" id="KW-0560">Oxidoreductase</keyword>
<comment type="cofactor">
    <cofactor evidence="1">
        <name>FAD</name>
        <dbReference type="ChEBI" id="CHEBI:57692"/>
    </cofactor>
</comment>
<dbReference type="Pfam" id="PF05199">
    <property type="entry name" value="GMC_oxred_C"/>
    <property type="match status" value="1"/>
</dbReference>
<dbReference type="Proteomes" id="UP000297966">
    <property type="component" value="Unassembled WGS sequence"/>
</dbReference>
<dbReference type="RefSeq" id="WP_135177458.1">
    <property type="nucleotide sequence ID" value="NZ_SPQT01000022.1"/>
</dbReference>
<dbReference type="EMBL" id="SPQT01000022">
    <property type="protein sequence ID" value="TFV43727.1"/>
    <property type="molecule type" value="Genomic_DNA"/>
</dbReference>
<name>A0A4Y9LM56_9BRAD</name>
<evidence type="ECO:0000313" key="9">
    <source>
        <dbReference type="Proteomes" id="UP000297966"/>
    </source>
</evidence>
<evidence type="ECO:0000259" key="7">
    <source>
        <dbReference type="Pfam" id="PF05199"/>
    </source>
</evidence>
<dbReference type="PANTHER" id="PTHR42784:SF1">
    <property type="entry name" value="PYRANOSE 2-OXIDASE"/>
    <property type="match status" value="1"/>
</dbReference>
<dbReference type="AlphaFoldDB" id="A0A4Y9LM56"/>
<comment type="caution">
    <text evidence="8">The sequence shown here is derived from an EMBL/GenBank/DDBJ whole genome shotgun (WGS) entry which is preliminary data.</text>
</comment>
<dbReference type="Pfam" id="PF00732">
    <property type="entry name" value="GMC_oxred_N"/>
    <property type="match status" value="1"/>
</dbReference>
<gene>
    <name evidence="8" type="ORF">E4K65_31660</name>
</gene>
<accession>A0A4Y9LM56</accession>
<dbReference type="InterPro" id="IPR051473">
    <property type="entry name" value="P2Ox-like"/>
</dbReference>
<keyword evidence="4" id="KW-0274">FAD</keyword>
<organism evidence="8 9">
    <name type="scientific">Bradyrhizobium niftali</name>
    <dbReference type="NCBI Taxonomy" id="2560055"/>
    <lineage>
        <taxon>Bacteria</taxon>
        <taxon>Pseudomonadati</taxon>
        <taxon>Pseudomonadota</taxon>
        <taxon>Alphaproteobacteria</taxon>
        <taxon>Hyphomicrobiales</taxon>
        <taxon>Nitrobacteraceae</taxon>
        <taxon>Bradyrhizobium</taxon>
    </lineage>
</organism>
<protein>
    <submittedName>
        <fullName evidence="8">GMC family oxidoreductase</fullName>
    </submittedName>
</protein>
<evidence type="ECO:0000256" key="4">
    <source>
        <dbReference type="ARBA" id="ARBA00022827"/>
    </source>
</evidence>
<evidence type="ECO:0000313" key="8">
    <source>
        <dbReference type="EMBL" id="TFV43727.1"/>
    </source>
</evidence>
<feature type="domain" description="Glucose-methanol-choline oxidoreductase C-terminal" evidence="7">
    <location>
        <begin position="417"/>
        <end position="534"/>
    </location>
</feature>
<dbReference type="GO" id="GO:0016614">
    <property type="term" value="F:oxidoreductase activity, acting on CH-OH group of donors"/>
    <property type="evidence" value="ECO:0007669"/>
    <property type="project" value="InterPro"/>
</dbReference>